<proteinExistence type="predicted"/>
<dbReference type="RefSeq" id="WP_164222360.1">
    <property type="nucleotide sequence ID" value="NZ_JAAGMS010000069.1"/>
</dbReference>
<dbReference type="AlphaFoldDB" id="A0A7K3R692"/>
<sequence>MNDWTPEAGAPPVSTPDEPGPTVDGPVDGPVADVRGAGGPALAVPSFEPAEPAPLGVVRTPTGHAAVDARLERLADADHLPADGHIEVYEDVHRGLRSELTSLDARPDAVPGPASTTTTTPSHRPHDPHHDTHHDHRS</sequence>
<evidence type="ECO:0000313" key="2">
    <source>
        <dbReference type="EMBL" id="NEB97688.1"/>
    </source>
</evidence>
<protein>
    <submittedName>
        <fullName evidence="2">Uncharacterized protein</fullName>
    </submittedName>
</protein>
<comment type="caution">
    <text evidence="2">The sequence shown here is derived from an EMBL/GenBank/DDBJ whole genome shotgun (WGS) entry which is preliminary data.</text>
</comment>
<gene>
    <name evidence="2" type="ORF">G3I58_06715</name>
</gene>
<feature type="region of interest" description="Disordered" evidence="1">
    <location>
        <begin position="99"/>
        <end position="138"/>
    </location>
</feature>
<feature type="compositionally biased region" description="Basic and acidic residues" evidence="1">
    <location>
        <begin position="124"/>
        <end position="138"/>
    </location>
</feature>
<dbReference type="EMBL" id="JAAGMS010000069">
    <property type="protein sequence ID" value="NEB97688.1"/>
    <property type="molecule type" value="Genomic_DNA"/>
</dbReference>
<accession>A0A7K3R692</accession>
<feature type="region of interest" description="Disordered" evidence="1">
    <location>
        <begin position="1"/>
        <end position="55"/>
    </location>
</feature>
<organism evidence="2 3">
    <name type="scientific">Streptomyces anulatus</name>
    <name type="common">Streptomyces chrysomallus</name>
    <dbReference type="NCBI Taxonomy" id="1892"/>
    <lineage>
        <taxon>Bacteria</taxon>
        <taxon>Bacillati</taxon>
        <taxon>Actinomycetota</taxon>
        <taxon>Actinomycetes</taxon>
        <taxon>Kitasatosporales</taxon>
        <taxon>Streptomycetaceae</taxon>
        <taxon>Streptomyces</taxon>
    </lineage>
</organism>
<reference evidence="2 3" key="1">
    <citation type="submission" date="2020-01" db="EMBL/GenBank/DDBJ databases">
        <title>Insect and environment-associated Actinomycetes.</title>
        <authorList>
            <person name="Currrie C."/>
            <person name="Chevrette M."/>
            <person name="Carlson C."/>
            <person name="Stubbendieck R."/>
            <person name="Wendt-Pienkowski E."/>
        </authorList>
    </citation>
    <scope>NUCLEOTIDE SEQUENCE [LARGE SCALE GENOMIC DNA]</scope>
    <source>
        <strain evidence="2 3">SID7903</strain>
    </source>
</reference>
<evidence type="ECO:0000313" key="3">
    <source>
        <dbReference type="Proteomes" id="UP000470951"/>
    </source>
</evidence>
<dbReference type="Proteomes" id="UP000470951">
    <property type="component" value="Unassembled WGS sequence"/>
</dbReference>
<name>A0A7K3R692_STRAQ</name>
<evidence type="ECO:0000256" key="1">
    <source>
        <dbReference type="SAM" id="MobiDB-lite"/>
    </source>
</evidence>
<feature type="compositionally biased region" description="Low complexity" evidence="1">
    <location>
        <begin position="16"/>
        <end position="35"/>
    </location>
</feature>